<protein>
    <recommendedName>
        <fullName evidence="4">Sulfotransferase family protein</fullName>
    </recommendedName>
</protein>
<reference evidence="2 3" key="1">
    <citation type="submission" date="2006-06" db="EMBL/GenBank/DDBJ databases">
        <title>Complete sequence of Rubrobacter xylanophilus DSM 9941.</title>
        <authorList>
            <consortium name="US DOE Joint Genome Institute"/>
            <person name="Copeland A."/>
            <person name="Lucas S."/>
            <person name="Lapidus A."/>
            <person name="Barry K."/>
            <person name="Detter J.C."/>
            <person name="Glavina del Rio T."/>
            <person name="Hammon N."/>
            <person name="Israni S."/>
            <person name="Dalin E."/>
            <person name="Tice H."/>
            <person name="Pitluck S."/>
            <person name="Munk A.C."/>
            <person name="Brettin T."/>
            <person name="Bruce D."/>
            <person name="Han C."/>
            <person name="Tapia R."/>
            <person name="Gilna P."/>
            <person name="Schmutz J."/>
            <person name="Larimer F."/>
            <person name="Land M."/>
            <person name="Hauser L."/>
            <person name="Kyrpides N."/>
            <person name="Lykidis A."/>
            <person name="da Costa M.S."/>
            <person name="Rainey F.A."/>
            <person name="Empadinhas N."/>
            <person name="Jolivet E."/>
            <person name="Battista J.R."/>
            <person name="Richardson P."/>
        </authorList>
    </citation>
    <scope>NUCLEOTIDE SEQUENCE [LARGE SCALE GENOMIC DNA]</scope>
    <source>
        <strain evidence="3">DSM 9941 / NBRC 16129 / PRD-1</strain>
    </source>
</reference>
<dbReference type="OrthoDB" id="5138950at2"/>
<dbReference type="AlphaFoldDB" id="Q1ARH4"/>
<evidence type="ECO:0000313" key="3">
    <source>
        <dbReference type="Proteomes" id="UP000006637"/>
    </source>
</evidence>
<accession>Q1ARH4</accession>
<organism evidence="2 3">
    <name type="scientific">Rubrobacter xylanophilus (strain DSM 9941 / JCM 11954 / NBRC 16129 / PRD-1)</name>
    <dbReference type="NCBI Taxonomy" id="266117"/>
    <lineage>
        <taxon>Bacteria</taxon>
        <taxon>Bacillati</taxon>
        <taxon>Actinomycetota</taxon>
        <taxon>Rubrobacteria</taxon>
        <taxon>Rubrobacterales</taxon>
        <taxon>Rubrobacteraceae</taxon>
        <taxon>Rubrobacter</taxon>
    </lineage>
</organism>
<dbReference type="SUPFAM" id="SSF52540">
    <property type="entry name" value="P-loop containing nucleoside triphosphate hydrolases"/>
    <property type="match status" value="1"/>
</dbReference>
<gene>
    <name evidence="2" type="ordered locus">Rxyl_3097</name>
</gene>
<sequence>MGRELMLVAGSGRSGTSLLVNIIGNLGFYVPQPQLEADDSNPQGFGEPQWVVDWHTELLKRANVHASDARPSAWADTARLCLDERISAQLHRWLGNQFSLHEQLVIKDPRLMWFLPLWNRVGNELGASVSVVTMLRHPAEVVTSKLHWYPNMTLVDANRAAGWVNTMLYTERATRDYRRVFVRFDELLADWTQQIARISAELDIPSLVNARARQQAEADSFVDRSLHRSKASWENLDVPENLVKLAEQVWEDMLLLSDVRKDDGTQVLSRLDRHREAYISLYRYAEAVAQSTTLAAVRPLRQRIAALEKQRNLSDQSKAAQQPKTPGLLQAGRRLIPPEIRRRIPPRLKLAAAKLLSR</sequence>
<dbReference type="Gene3D" id="3.40.50.300">
    <property type="entry name" value="P-loop containing nucleotide triphosphate hydrolases"/>
    <property type="match status" value="1"/>
</dbReference>
<proteinExistence type="predicted"/>
<dbReference type="STRING" id="266117.Rxyl_3097"/>
<dbReference type="KEGG" id="rxy:Rxyl_3097"/>
<evidence type="ECO:0000256" key="1">
    <source>
        <dbReference type="SAM" id="MobiDB-lite"/>
    </source>
</evidence>
<dbReference type="InterPro" id="IPR027417">
    <property type="entry name" value="P-loop_NTPase"/>
</dbReference>
<dbReference type="RefSeq" id="WP_011566009.1">
    <property type="nucleotide sequence ID" value="NC_008148.1"/>
</dbReference>
<dbReference type="Proteomes" id="UP000006637">
    <property type="component" value="Chromosome"/>
</dbReference>
<feature type="compositionally biased region" description="Polar residues" evidence="1">
    <location>
        <begin position="313"/>
        <end position="324"/>
    </location>
</feature>
<name>Q1ARH4_RUBXD</name>
<evidence type="ECO:0008006" key="4">
    <source>
        <dbReference type="Google" id="ProtNLM"/>
    </source>
</evidence>
<dbReference type="eggNOG" id="COG3551">
    <property type="taxonomic scope" value="Bacteria"/>
</dbReference>
<dbReference type="HOGENOM" id="CLU_773590_0_0_11"/>
<evidence type="ECO:0000313" key="2">
    <source>
        <dbReference type="EMBL" id="ABG06004.1"/>
    </source>
</evidence>
<dbReference type="PhylomeDB" id="Q1ARH4"/>
<keyword evidence="3" id="KW-1185">Reference proteome</keyword>
<dbReference type="EMBL" id="CP000386">
    <property type="protein sequence ID" value="ABG06004.1"/>
    <property type="molecule type" value="Genomic_DNA"/>
</dbReference>
<feature type="region of interest" description="Disordered" evidence="1">
    <location>
        <begin position="311"/>
        <end position="331"/>
    </location>
</feature>